<dbReference type="InterPro" id="IPR022310">
    <property type="entry name" value="NAD/GMP_synthase"/>
</dbReference>
<feature type="active site" description="Proton acceptor; for glutaminase activity" evidence="7">
    <location>
        <position position="45"/>
    </location>
</feature>
<dbReference type="UniPathway" id="UPA00253">
    <property type="reaction ID" value="UER00334"/>
</dbReference>
<evidence type="ECO:0000256" key="1">
    <source>
        <dbReference type="ARBA" id="ARBA00005188"/>
    </source>
</evidence>
<proteinExistence type="inferred from homology"/>
<accession>A0A239LZQ2</accession>
<dbReference type="EMBL" id="FZPD01000006">
    <property type="protein sequence ID" value="SNT35502.1"/>
    <property type="molecule type" value="Genomic_DNA"/>
</dbReference>
<dbReference type="Pfam" id="PF00795">
    <property type="entry name" value="CN_hydrolase"/>
    <property type="match status" value="1"/>
</dbReference>
<dbReference type="Gene3D" id="3.60.110.10">
    <property type="entry name" value="Carbon-nitrogen hydrolase"/>
    <property type="match status" value="1"/>
</dbReference>
<name>A0A239LZQ2_EKHLU</name>
<organism evidence="11 12">
    <name type="scientific">Ekhidna lutea</name>
    <dbReference type="NCBI Taxonomy" id="447679"/>
    <lineage>
        <taxon>Bacteria</taxon>
        <taxon>Pseudomonadati</taxon>
        <taxon>Bacteroidota</taxon>
        <taxon>Cytophagia</taxon>
        <taxon>Cytophagales</taxon>
        <taxon>Reichenbachiellaceae</taxon>
        <taxon>Ekhidna</taxon>
    </lineage>
</organism>
<dbReference type="Proteomes" id="UP000198393">
    <property type="component" value="Unassembled WGS sequence"/>
</dbReference>
<feature type="active site" description="For glutaminase activity" evidence="7">
    <location>
        <position position="112"/>
    </location>
</feature>
<keyword evidence="6 7" id="KW-0520">NAD</keyword>
<keyword evidence="12" id="KW-1185">Reference proteome</keyword>
<dbReference type="PROSITE" id="PS50263">
    <property type="entry name" value="CN_HYDROLASE"/>
    <property type="match status" value="1"/>
</dbReference>
<comment type="similarity">
    <text evidence="2 7 8">In the C-terminal section; belongs to the NAD synthetase family.</text>
</comment>
<evidence type="ECO:0000256" key="6">
    <source>
        <dbReference type="ARBA" id="ARBA00023027"/>
    </source>
</evidence>
<dbReference type="InterPro" id="IPR003010">
    <property type="entry name" value="C-N_Hydrolase"/>
</dbReference>
<feature type="binding site" evidence="7">
    <location>
        <position position="571"/>
    </location>
    <ligand>
        <name>deamido-NAD(+)</name>
        <dbReference type="ChEBI" id="CHEBI:58437"/>
        <note>ligand shared between two neighboring subunits</note>
    </ligand>
</feature>
<dbReference type="EC" id="6.3.5.1" evidence="7 8"/>
<feature type="binding site" evidence="7">
    <location>
        <position position="450"/>
    </location>
    <ligand>
        <name>deamido-NAD(+)</name>
        <dbReference type="ChEBI" id="CHEBI:58437"/>
        <note>ligand shared between two neighboring subunits</note>
    </ligand>
</feature>
<dbReference type="Gene3D" id="3.40.50.620">
    <property type="entry name" value="HUPs"/>
    <property type="match status" value="1"/>
</dbReference>
<dbReference type="InterPro" id="IPR003694">
    <property type="entry name" value="NAD_synthase"/>
</dbReference>
<dbReference type="GO" id="GO:0005524">
    <property type="term" value="F:ATP binding"/>
    <property type="evidence" value="ECO:0007669"/>
    <property type="project" value="UniProtKB-UniRule"/>
</dbReference>
<evidence type="ECO:0000256" key="3">
    <source>
        <dbReference type="ARBA" id="ARBA00022598"/>
    </source>
</evidence>
<feature type="domain" description="CN hydrolase" evidence="10">
    <location>
        <begin position="5"/>
        <end position="263"/>
    </location>
</feature>
<dbReference type="PIRSF" id="PIRSF006630">
    <property type="entry name" value="NADS_GAT"/>
    <property type="match status" value="1"/>
</dbReference>
<sequence length="609" mass="69270">MSQKLKLAGACLNQTPIDWANNLRNIKNAIDDAKKEGVDILCLPELCITGYGCEDLFLSQWLPTTALEKLDEIIPHTSGIAISVGLPIRIEGKNYNTTAFIADKQVKGFYAKQKLANDGVHYEPRWFTPWSAGKVDSFEFEGKSIPFGHITIEHKGLNIAFEICEDAWQPDRPCEHLKTKIDLILNPSASHFAFGKSEFREELVIKSSNQFDCVYLYCNLLGNEAGRMIYDGDVLIAQKGKLIGRNHRLWYHDYRLLTVEVDFEKNTATENIKPHYSNRNEEFSHAAGLALFDYCRKSRSKGFVLSLSGGADSSTIATLIGFAVRTALEQRGKPGLEKVLGFQLTGDTPEEITKQLLTTAYQATKNSSDATFNSAKNLAESLGATFYNWQIDAEVNEYRSTIEEAIERKLTWEQDDITLQNIQARTRAPIIWMLANLENKLLMATSNRSEGDVGYATMDGDTSGSISPIAGVDKHFILQWLKYAEHELGFTGLKDVNALTPTAELRPEDQHQTDEEDLMPYEALMRIEREAILHGRSPKQVYEALKADFNSDQLKDWIKKFYQLWTRNQWKRERYAPSFHFDDFNIDPRSWYRFPILSGGYMEELNTML</sequence>
<dbReference type="GO" id="GO:0003952">
    <property type="term" value="F:NAD+ synthase (glutamine-hydrolyzing) activity"/>
    <property type="evidence" value="ECO:0007669"/>
    <property type="project" value="UniProtKB-UniRule"/>
</dbReference>
<dbReference type="InterPro" id="IPR014445">
    <property type="entry name" value="Gln-dep_NAD_synthase"/>
</dbReference>
<feature type="active site" description="Nucleophile; for glutaminase activity" evidence="7">
    <location>
        <position position="164"/>
    </location>
</feature>
<dbReference type="SUPFAM" id="SSF56317">
    <property type="entry name" value="Carbon-nitrogen hydrolase"/>
    <property type="match status" value="1"/>
</dbReference>
<dbReference type="InterPro" id="IPR036526">
    <property type="entry name" value="C-N_Hydrolase_sf"/>
</dbReference>
<comment type="similarity">
    <text evidence="9">Belongs to the NAD synthetase family.</text>
</comment>
<dbReference type="AlphaFoldDB" id="A0A239LZQ2"/>
<evidence type="ECO:0000256" key="7">
    <source>
        <dbReference type="HAMAP-Rule" id="MF_02090"/>
    </source>
</evidence>
<evidence type="ECO:0000256" key="8">
    <source>
        <dbReference type="PIRNR" id="PIRNR006630"/>
    </source>
</evidence>
<gene>
    <name evidence="7" type="primary">nadE</name>
    <name evidence="11" type="ORF">SAMN05421640_3494</name>
</gene>
<evidence type="ECO:0000259" key="10">
    <source>
        <dbReference type="PROSITE" id="PS50263"/>
    </source>
</evidence>
<dbReference type="PANTHER" id="PTHR23090">
    <property type="entry name" value="NH 3 /GLUTAMINE-DEPENDENT NAD + SYNTHETASE"/>
    <property type="match status" value="1"/>
</dbReference>
<dbReference type="SUPFAM" id="SSF52402">
    <property type="entry name" value="Adenine nucleotide alpha hydrolases-like"/>
    <property type="match status" value="1"/>
</dbReference>
<keyword evidence="3 7" id="KW-0436">Ligase</keyword>
<comment type="catalytic activity">
    <reaction evidence="7 8">
        <text>deamido-NAD(+) + L-glutamine + ATP + H2O = L-glutamate + AMP + diphosphate + NAD(+) + H(+)</text>
        <dbReference type="Rhea" id="RHEA:24384"/>
        <dbReference type="ChEBI" id="CHEBI:15377"/>
        <dbReference type="ChEBI" id="CHEBI:15378"/>
        <dbReference type="ChEBI" id="CHEBI:29985"/>
        <dbReference type="ChEBI" id="CHEBI:30616"/>
        <dbReference type="ChEBI" id="CHEBI:33019"/>
        <dbReference type="ChEBI" id="CHEBI:57540"/>
        <dbReference type="ChEBI" id="CHEBI:58359"/>
        <dbReference type="ChEBI" id="CHEBI:58437"/>
        <dbReference type="ChEBI" id="CHEBI:456215"/>
        <dbReference type="EC" id="6.3.5.1"/>
    </reaction>
</comment>
<reference evidence="11 12" key="1">
    <citation type="submission" date="2017-06" db="EMBL/GenBank/DDBJ databases">
        <authorList>
            <person name="Kim H.J."/>
            <person name="Triplett B.A."/>
        </authorList>
    </citation>
    <scope>NUCLEOTIDE SEQUENCE [LARGE SCALE GENOMIC DNA]</scope>
    <source>
        <strain evidence="11 12">DSM 19307</strain>
    </source>
</reference>
<dbReference type="HAMAP" id="MF_02090">
    <property type="entry name" value="NadE_glutamine_dep"/>
    <property type="match status" value="1"/>
</dbReference>
<dbReference type="OrthoDB" id="9803818at2"/>
<dbReference type="GO" id="GO:0009435">
    <property type="term" value="P:NAD+ biosynthetic process"/>
    <property type="evidence" value="ECO:0007669"/>
    <property type="project" value="UniProtKB-UniRule"/>
</dbReference>
<dbReference type="CDD" id="cd07570">
    <property type="entry name" value="GAT_Gln-NAD-synth"/>
    <property type="match status" value="1"/>
</dbReference>
<dbReference type="Pfam" id="PF02540">
    <property type="entry name" value="NAD_synthase"/>
    <property type="match status" value="1"/>
</dbReference>
<keyword evidence="5 7" id="KW-0067">ATP-binding</keyword>
<evidence type="ECO:0000313" key="11">
    <source>
        <dbReference type="EMBL" id="SNT35502.1"/>
    </source>
</evidence>
<comment type="function">
    <text evidence="7">Catalyzes the ATP-dependent amidation of deamido-NAD to form NAD. Uses L-glutamine as a nitrogen source.</text>
</comment>
<keyword evidence="4 7" id="KW-0547">Nucleotide-binding</keyword>
<dbReference type="RefSeq" id="WP_089358165.1">
    <property type="nucleotide sequence ID" value="NZ_FZPD01000006.1"/>
</dbReference>
<dbReference type="PANTHER" id="PTHR23090:SF9">
    <property type="entry name" value="GLUTAMINE-DEPENDENT NAD(+) SYNTHETASE"/>
    <property type="match status" value="1"/>
</dbReference>
<comment type="caution">
    <text evidence="7">Lacks conserved residue(s) required for the propagation of feature annotation.</text>
</comment>
<evidence type="ECO:0000256" key="5">
    <source>
        <dbReference type="ARBA" id="ARBA00022840"/>
    </source>
</evidence>
<evidence type="ECO:0000256" key="9">
    <source>
        <dbReference type="RuleBase" id="RU003811"/>
    </source>
</evidence>
<dbReference type="GO" id="GO:0005737">
    <property type="term" value="C:cytoplasm"/>
    <property type="evidence" value="ECO:0007669"/>
    <property type="project" value="InterPro"/>
</dbReference>
<protein>
    <recommendedName>
        <fullName evidence="7 8">Glutamine-dependent NAD(+) synthetase</fullName>
        <ecNumber evidence="7 8">6.3.5.1</ecNumber>
    </recommendedName>
    <alternativeName>
        <fullName evidence="7 8">NAD(+) synthase [glutamine-hydrolyzing]</fullName>
    </alternativeName>
</protein>
<feature type="binding site" evidence="7">
    <location>
        <position position="190"/>
    </location>
    <ligand>
        <name>L-glutamine</name>
        <dbReference type="ChEBI" id="CHEBI:58359"/>
    </ligand>
</feature>
<feature type="binding site" evidence="7">
    <location>
        <position position="421"/>
    </location>
    <ligand>
        <name>deamido-NAD(+)</name>
        <dbReference type="ChEBI" id="CHEBI:58437"/>
        <note>ligand shared between two neighboring subunits</note>
    </ligand>
</feature>
<dbReference type="CDD" id="cd00553">
    <property type="entry name" value="NAD_synthase"/>
    <property type="match status" value="1"/>
</dbReference>
<evidence type="ECO:0000313" key="12">
    <source>
        <dbReference type="Proteomes" id="UP000198393"/>
    </source>
</evidence>
<comment type="pathway">
    <text evidence="1 7 8">Cofactor biosynthesis; NAD(+) biosynthesis; NAD(+) from deamido-NAD(+) (L-Gln route): step 1/1.</text>
</comment>
<dbReference type="InterPro" id="IPR014729">
    <property type="entry name" value="Rossmann-like_a/b/a_fold"/>
</dbReference>
<evidence type="ECO:0000256" key="2">
    <source>
        <dbReference type="ARBA" id="ARBA00007145"/>
    </source>
</evidence>
<feature type="binding site" evidence="7">
    <location>
        <position position="196"/>
    </location>
    <ligand>
        <name>L-glutamine</name>
        <dbReference type="ChEBI" id="CHEBI:58359"/>
    </ligand>
</feature>
<dbReference type="NCBIfam" id="TIGR00552">
    <property type="entry name" value="nadE"/>
    <property type="match status" value="1"/>
</dbReference>
<feature type="binding site" evidence="7">
    <location>
        <position position="445"/>
    </location>
    <ligand>
        <name>ATP</name>
        <dbReference type="ChEBI" id="CHEBI:30616"/>
    </ligand>
</feature>
<evidence type="ECO:0000256" key="4">
    <source>
        <dbReference type="ARBA" id="ARBA00022741"/>
    </source>
</evidence>
<dbReference type="GO" id="GO:0008795">
    <property type="term" value="F:NAD+ synthase activity"/>
    <property type="evidence" value="ECO:0007669"/>
    <property type="project" value="UniProtKB-UniRule"/>
</dbReference>
<dbReference type="GO" id="GO:0004359">
    <property type="term" value="F:glutaminase activity"/>
    <property type="evidence" value="ECO:0007669"/>
    <property type="project" value="InterPro"/>
</dbReference>